<proteinExistence type="predicted"/>
<dbReference type="EMBL" id="MVGT01000213">
    <property type="protein sequence ID" value="OVA19252.1"/>
    <property type="molecule type" value="Genomic_DNA"/>
</dbReference>
<evidence type="ECO:0000313" key="1">
    <source>
        <dbReference type="EMBL" id="OVA19252.1"/>
    </source>
</evidence>
<protein>
    <submittedName>
        <fullName evidence="1">Uncharacterized protein</fullName>
    </submittedName>
</protein>
<dbReference type="AlphaFoldDB" id="A0A200R955"/>
<name>A0A200R955_MACCD</name>
<reference evidence="1 2" key="1">
    <citation type="journal article" date="2017" name="Mol. Plant">
        <title>The Genome of Medicinal Plant Macleaya cordata Provides New Insights into Benzylisoquinoline Alkaloids Metabolism.</title>
        <authorList>
            <person name="Liu X."/>
            <person name="Liu Y."/>
            <person name="Huang P."/>
            <person name="Ma Y."/>
            <person name="Qing Z."/>
            <person name="Tang Q."/>
            <person name="Cao H."/>
            <person name="Cheng P."/>
            <person name="Zheng Y."/>
            <person name="Yuan Z."/>
            <person name="Zhou Y."/>
            <person name="Liu J."/>
            <person name="Tang Z."/>
            <person name="Zhuo Y."/>
            <person name="Zhang Y."/>
            <person name="Yu L."/>
            <person name="Huang J."/>
            <person name="Yang P."/>
            <person name="Peng Q."/>
            <person name="Zhang J."/>
            <person name="Jiang W."/>
            <person name="Zhang Z."/>
            <person name="Lin K."/>
            <person name="Ro D.K."/>
            <person name="Chen X."/>
            <person name="Xiong X."/>
            <person name="Shang Y."/>
            <person name="Huang S."/>
            <person name="Zeng J."/>
        </authorList>
    </citation>
    <scope>NUCLEOTIDE SEQUENCE [LARGE SCALE GENOMIC DNA]</scope>
    <source>
        <strain evidence="2">cv. BLH2017</strain>
        <tissue evidence="1">Root</tissue>
    </source>
</reference>
<evidence type="ECO:0000313" key="2">
    <source>
        <dbReference type="Proteomes" id="UP000195402"/>
    </source>
</evidence>
<dbReference type="OrthoDB" id="605328at2759"/>
<keyword evidence="2" id="KW-1185">Reference proteome</keyword>
<dbReference type="Proteomes" id="UP000195402">
    <property type="component" value="Unassembled WGS sequence"/>
</dbReference>
<sequence>MPLPLEKRGDADFKGVRGGVGGGHGVEVVEDQRRSELQFQVSVTGLFQLKKLKKSEYQFVFLDGNNTGGVPFQTLNFMDDQAELVREMLFPSLPDEYGGRWRVKYFGECRGHLQLINTYDPHTTRFDIFEMDTDYIGWNMKYRVDLEGLMIAHPEIVRNHFGYQVLLVEEKEESSKLVLQILDNMAIISYDLKELSFKKILNLVHDGEDLKQYRCFAYQYIETLACV</sequence>
<accession>A0A200R955</accession>
<comment type="caution">
    <text evidence="1">The sequence shown here is derived from an EMBL/GenBank/DDBJ whole genome shotgun (WGS) entry which is preliminary data.</text>
</comment>
<organism evidence="1 2">
    <name type="scientific">Macleaya cordata</name>
    <name type="common">Five-seeded plume-poppy</name>
    <name type="synonym">Bocconia cordata</name>
    <dbReference type="NCBI Taxonomy" id="56857"/>
    <lineage>
        <taxon>Eukaryota</taxon>
        <taxon>Viridiplantae</taxon>
        <taxon>Streptophyta</taxon>
        <taxon>Embryophyta</taxon>
        <taxon>Tracheophyta</taxon>
        <taxon>Spermatophyta</taxon>
        <taxon>Magnoliopsida</taxon>
        <taxon>Ranunculales</taxon>
        <taxon>Papaveraceae</taxon>
        <taxon>Papaveroideae</taxon>
        <taxon>Macleaya</taxon>
    </lineage>
</organism>
<gene>
    <name evidence="1" type="ORF">BVC80_521g49</name>
</gene>
<dbReference type="InParanoid" id="A0A200R955"/>